<comment type="subcellular location">
    <subcellularLocation>
        <location evidence="1">Endoplasmic reticulum membrane</location>
        <topology evidence="1">Single-pass type II membrane protein</topology>
    </subcellularLocation>
</comment>
<evidence type="ECO:0000256" key="2">
    <source>
        <dbReference type="ARBA" id="ARBA00022670"/>
    </source>
</evidence>
<keyword evidence="8 12" id="KW-0472">Membrane</keyword>
<feature type="transmembrane region" description="Helical" evidence="12">
    <location>
        <begin position="174"/>
        <end position="196"/>
    </location>
</feature>
<dbReference type="InterPro" id="IPR019533">
    <property type="entry name" value="Peptidase_S26"/>
</dbReference>
<dbReference type="PANTHER" id="PTHR10806">
    <property type="entry name" value="SIGNAL PEPTIDASE COMPLEX CATALYTIC SUBUNIT SEC11"/>
    <property type="match status" value="1"/>
</dbReference>
<proteinExistence type="predicted"/>
<name>A0A6J7JP98_9ZZZZ</name>
<keyword evidence="7 12" id="KW-1133">Transmembrane helix</keyword>
<dbReference type="GO" id="GO:0006465">
    <property type="term" value="P:signal peptide processing"/>
    <property type="evidence" value="ECO:0007669"/>
    <property type="project" value="InterPro"/>
</dbReference>
<feature type="domain" description="Peptidase S26" evidence="13">
    <location>
        <begin position="179"/>
        <end position="263"/>
    </location>
</feature>
<dbReference type="AlphaFoldDB" id="A0A6J7JP98"/>
<evidence type="ECO:0000256" key="1">
    <source>
        <dbReference type="ARBA" id="ARBA00004648"/>
    </source>
</evidence>
<dbReference type="InterPro" id="IPR001733">
    <property type="entry name" value="Peptidase_S26B"/>
</dbReference>
<sequence length="397" mass="43075">MFARRDRTPQSHRRRTPRNDRGRHRLDRPRVDLDAPALADPPAPYEVAADPFASAYTNDLPAPVVTYGTVVEHTPHLEPEPESDTPPQPDPSLEPGPNLDTDSSLDQGSSLDTDSSLDQGSYLDQDSYLDLDSYLDQEPYVDPFLELEPTPRPTPERGRASRGSNLGRRFRGGVLILIALIIALLAAGYLAAIFLLGTNPPATPILGHSMNPTLFEGDLVLLKSTNPANLKVGDVIGFRITPGNQAKYGLPANFVHRISGIQGSGGSIQLSTKGDNNPTPDAFTTMGDNVTGVMVFHLPRAGYVLMFMGTPQARVLAVAIVFLVVVYALLGMLDTRRKEAASREELLVGLVADLPLLRARIDHLNAALWLQEPAQKALGDYSPEPPLELTARDQSST</sequence>
<dbReference type="GO" id="GO:0005789">
    <property type="term" value="C:endoplasmic reticulum membrane"/>
    <property type="evidence" value="ECO:0007669"/>
    <property type="project" value="UniProtKB-SubCell"/>
</dbReference>
<feature type="region of interest" description="Disordered" evidence="11">
    <location>
        <begin position="144"/>
        <end position="164"/>
    </location>
</feature>
<feature type="transmembrane region" description="Helical" evidence="12">
    <location>
        <begin position="313"/>
        <end position="333"/>
    </location>
</feature>
<feature type="region of interest" description="Disordered" evidence="11">
    <location>
        <begin position="1"/>
        <end position="45"/>
    </location>
</feature>
<evidence type="ECO:0000256" key="9">
    <source>
        <dbReference type="ARBA" id="ARBA00033305"/>
    </source>
</evidence>
<feature type="compositionally biased region" description="Pro residues" evidence="11">
    <location>
        <begin position="84"/>
        <end position="94"/>
    </location>
</feature>
<feature type="region of interest" description="Disordered" evidence="11">
    <location>
        <begin position="75"/>
        <end position="122"/>
    </location>
</feature>
<dbReference type="GO" id="GO:0004252">
    <property type="term" value="F:serine-type endopeptidase activity"/>
    <property type="evidence" value="ECO:0007669"/>
    <property type="project" value="InterPro"/>
</dbReference>
<dbReference type="NCBIfam" id="TIGR02228">
    <property type="entry name" value="sigpep_I_arch"/>
    <property type="match status" value="1"/>
</dbReference>
<evidence type="ECO:0000256" key="10">
    <source>
        <dbReference type="ARBA" id="ARBA00045533"/>
    </source>
</evidence>
<dbReference type="PANTHER" id="PTHR10806:SF6">
    <property type="entry name" value="SIGNAL PEPTIDASE COMPLEX CATALYTIC SUBUNIT SEC11"/>
    <property type="match status" value="1"/>
</dbReference>
<evidence type="ECO:0000259" key="13">
    <source>
        <dbReference type="Pfam" id="PF10502"/>
    </source>
</evidence>
<evidence type="ECO:0000256" key="4">
    <source>
        <dbReference type="ARBA" id="ARBA00022801"/>
    </source>
</evidence>
<protein>
    <recommendedName>
        <fullName evidence="9">Signal peptidase I</fullName>
    </recommendedName>
</protein>
<keyword evidence="5" id="KW-0256">Endoplasmic reticulum</keyword>
<organism evidence="14">
    <name type="scientific">freshwater metagenome</name>
    <dbReference type="NCBI Taxonomy" id="449393"/>
    <lineage>
        <taxon>unclassified sequences</taxon>
        <taxon>metagenomes</taxon>
        <taxon>ecological metagenomes</taxon>
    </lineage>
</organism>
<keyword evidence="2" id="KW-0645">Protease</keyword>
<evidence type="ECO:0000256" key="8">
    <source>
        <dbReference type="ARBA" id="ARBA00023136"/>
    </source>
</evidence>
<gene>
    <name evidence="14" type="ORF">UFOPK3752_01315</name>
</gene>
<dbReference type="SUPFAM" id="SSF51306">
    <property type="entry name" value="LexA/Signal peptidase"/>
    <property type="match status" value="1"/>
</dbReference>
<reference evidence="14" key="1">
    <citation type="submission" date="2020-05" db="EMBL/GenBank/DDBJ databases">
        <authorList>
            <person name="Chiriac C."/>
            <person name="Salcher M."/>
            <person name="Ghai R."/>
            <person name="Kavagutti S V."/>
        </authorList>
    </citation>
    <scope>NUCLEOTIDE SEQUENCE</scope>
</reference>
<evidence type="ECO:0000313" key="14">
    <source>
        <dbReference type="EMBL" id="CAB4945246.1"/>
    </source>
</evidence>
<feature type="compositionally biased region" description="Polar residues" evidence="11">
    <location>
        <begin position="100"/>
        <end position="119"/>
    </location>
</feature>
<evidence type="ECO:0000256" key="6">
    <source>
        <dbReference type="ARBA" id="ARBA00022968"/>
    </source>
</evidence>
<dbReference type="PROSITE" id="PS00501">
    <property type="entry name" value="SPASE_I_1"/>
    <property type="match status" value="1"/>
</dbReference>
<keyword evidence="3 12" id="KW-0812">Transmembrane</keyword>
<evidence type="ECO:0000256" key="12">
    <source>
        <dbReference type="SAM" id="Phobius"/>
    </source>
</evidence>
<keyword evidence="6" id="KW-0735">Signal-anchor</keyword>
<accession>A0A6J7JP98</accession>
<dbReference type="InterPro" id="IPR036286">
    <property type="entry name" value="LexA/Signal_pep-like_sf"/>
</dbReference>
<keyword evidence="4" id="KW-0378">Hydrolase</keyword>
<dbReference type="CDD" id="cd06462">
    <property type="entry name" value="Peptidase_S24_S26"/>
    <property type="match status" value="1"/>
</dbReference>
<evidence type="ECO:0000256" key="3">
    <source>
        <dbReference type="ARBA" id="ARBA00022692"/>
    </source>
</evidence>
<comment type="function">
    <text evidence="10">Catalytic component of the signal peptidase complex (SPC) which catalyzes the cleavage of N-terminal signal sequences from nascent proteins as they are translocated into the lumen of the endoplasmic reticulum. Specifically cleaves N-terminal signal peptides that contain a hydrophobic alpha-helix (h-region) shorter than 18-20 amino acids.</text>
</comment>
<feature type="compositionally biased region" description="Basic residues" evidence="11">
    <location>
        <begin position="10"/>
        <end position="27"/>
    </location>
</feature>
<evidence type="ECO:0000256" key="7">
    <source>
        <dbReference type="ARBA" id="ARBA00022989"/>
    </source>
</evidence>
<dbReference type="InterPro" id="IPR019756">
    <property type="entry name" value="Pept_S26A_signal_pept_1_Ser-AS"/>
</dbReference>
<dbReference type="EMBL" id="CAFBND010000049">
    <property type="protein sequence ID" value="CAB4945246.1"/>
    <property type="molecule type" value="Genomic_DNA"/>
</dbReference>
<evidence type="ECO:0000256" key="5">
    <source>
        <dbReference type="ARBA" id="ARBA00022824"/>
    </source>
</evidence>
<dbReference type="Pfam" id="PF10502">
    <property type="entry name" value="Peptidase_S26"/>
    <property type="match status" value="1"/>
</dbReference>
<feature type="region of interest" description="Disordered" evidence="11">
    <location>
        <begin position="378"/>
        <end position="397"/>
    </location>
</feature>
<evidence type="ECO:0000256" key="11">
    <source>
        <dbReference type="SAM" id="MobiDB-lite"/>
    </source>
</evidence>